<feature type="compositionally biased region" description="Basic and acidic residues" evidence="1">
    <location>
        <begin position="292"/>
        <end position="309"/>
    </location>
</feature>
<feature type="domain" description="CorA-like transporter" evidence="3">
    <location>
        <begin position="15"/>
        <end position="290"/>
    </location>
</feature>
<keyword evidence="5" id="KW-1185">Reference proteome</keyword>
<feature type="compositionally biased region" description="Polar residues" evidence="1">
    <location>
        <begin position="319"/>
        <end position="344"/>
    </location>
</feature>
<dbReference type="Gene3D" id="1.20.58.340">
    <property type="entry name" value="Magnesium transport protein CorA, transmembrane region"/>
    <property type="match status" value="1"/>
</dbReference>
<evidence type="ECO:0000313" key="5">
    <source>
        <dbReference type="Proteomes" id="UP001174936"/>
    </source>
</evidence>
<name>A0AA40CTL9_9PEZI</name>
<organism evidence="4 5">
    <name type="scientific">Cercophora newfieldiana</name>
    <dbReference type="NCBI Taxonomy" id="92897"/>
    <lineage>
        <taxon>Eukaryota</taxon>
        <taxon>Fungi</taxon>
        <taxon>Dikarya</taxon>
        <taxon>Ascomycota</taxon>
        <taxon>Pezizomycotina</taxon>
        <taxon>Sordariomycetes</taxon>
        <taxon>Sordariomycetidae</taxon>
        <taxon>Sordariales</taxon>
        <taxon>Lasiosphaeriaceae</taxon>
        <taxon>Cercophora</taxon>
    </lineage>
</organism>
<dbReference type="Pfam" id="PF26616">
    <property type="entry name" value="CorA-like"/>
    <property type="match status" value="1"/>
</dbReference>
<accession>A0AA40CTL9</accession>
<keyword evidence="2" id="KW-0812">Transmembrane</keyword>
<proteinExistence type="predicted"/>
<keyword evidence="2" id="KW-0472">Membrane</keyword>
<feature type="compositionally biased region" description="Basic and acidic residues" evidence="1">
    <location>
        <begin position="1"/>
        <end position="18"/>
    </location>
</feature>
<protein>
    <recommendedName>
        <fullName evidence="3">CorA-like transporter domain-containing protein</fullName>
    </recommendedName>
</protein>
<dbReference type="InterPro" id="IPR058257">
    <property type="entry name" value="CorA-like_dom"/>
</dbReference>
<evidence type="ECO:0000259" key="3">
    <source>
        <dbReference type="Pfam" id="PF26616"/>
    </source>
</evidence>
<evidence type="ECO:0000313" key="4">
    <source>
        <dbReference type="EMBL" id="KAK0651081.1"/>
    </source>
</evidence>
<feature type="region of interest" description="Disordered" evidence="1">
    <location>
        <begin position="292"/>
        <end position="354"/>
    </location>
</feature>
<dbReference type="Proteomes" id="UP001174936">
    <property type="component" value="Unassembled WGS sequence"/>
</dbReference>
<evidence type="ECO:0000256" key="1">
    <source>
        <dbReference type="SAM" id="MobiDB-lite"/>
    </source>
</evidence>
<reference evidence="4" key="1">
    <citation type="submission" date="2023-06" db="EMBL/GenBank/DDBJ databases">
        <title>Genome-scale phylogeny and comparative genomics of the fungal order Sordariales.</title>
        <authorList>
            <consortium name="Lawrence Berkeley National Laboratory"/>
            <person name="Hensen N."/>
            <person name="Bonometti L."/>
            <person name="Westerberg I."/>
            <person name="Brannstrom I.O."/>
            <person name="Guillou S."/>
            <person name="Cros-Aarteil S."/>
            <person name="Calhoun S."/>
            <person name="Haridas S."/>
            <person name="Kuo A."/>
            <person name="Mondo S."/>
            <person name="Pangilinan J."/>
            <person name="Riley R."/>
            <person name="Labutti K."/>
            <person name="Andreopoulos B."/>
            <person name="Lipzen A."/>
            <person name="Chen C."/>
            <person name="Yanf M."/>
            <person name="Daum C."/>
            <person name="Ng V."/>
            <person name="Clum A."/>
            <person name="Steindorff A."/>
            <person name="Ohm R."/>
            <person name="Martin F."/>
            <person name="Silar P."/>
            <person name="Natvig D."/>
            <person name="Lalanne C."/>
            <person name="Gautier V."/>
            <person name="Ament-Velasquez S.L."/>
            <person name="Kruys A."/>
            <person name="Hutchinson M.I."/>
            <person name="Powell A.J."/>
            <person name="Barry K."/>
            <person name="Miller A.N."/>
            <person name="Grigoriev I.V."/>
            <person name="Debuchy R."/>
            <person name="Gladieux P."/>
            <person name="Thoren M.H."/>
            <person name="Johannesson H."/>
        </authorList>
    </citation>
    <scope>NUCLEOTIDE SEQUENCE</scope>
    <source>
        <strain evidence="4">SMH2532-1</strain>
    </source>
</reference>
<feature type="transmembrane region" description="Helical" evidence="2">
    <location>
        <begin position="599"/>
        <end position="624"/>
    </location>
</feature>
<evidence type="ECO:0000256" key="2">
    <source>
        <dbReference type="SAM" id="Phobius"/>
    </source>
</evidence>
<dbReference type="AlphaFoldDB" id="A0AA40CTL9"/>
<comment type="caution">
    <text evidence="4">The sequence shown here is derived from an EMBL/GenBank/DDBJ whole genome shotgun (WGS) entry which is preliminary data.</text>
</comment>
<gene>
    <name evidence="4" type="ORF">B0T16DRAFT_403147</name>
</gene>
<dbReference type="EMBL" id="JAULSV010000002">
    <property type="protein sequence ID" value="KAK0651081.1"/>
    <property type="molecule type" value="Genomic_DNA"/>
</dbReference>
<keyword evidence="2" id="KW-1133">Transmembrane helix</keyword>
<feature type="transmembrane region" description="Helical" evidence="2">
    <location>
        <begin position="560"/>
        <end position="579"/>
    </location>
</feature>
<feature type="region of interest" description="Disordered" evidence="1">
    <location>
        <begin position="1"/>
        <end position="28"/>
    </location>
</feature>
<sequence length="638" mass="71498">MSQDSVIDRFRDAQRRATEYPGSSTLLRNPAPHEVHRHSALSKLLQKSQSDLFNDDDSRVEILESNRGDFLFSTHESAEGLRRHFDRGSKDPHIRHAFVRSPDSRSPLDCSLEMFQILCTHQQVDASFLDDVQAFGDQDEPKDLCLASVEAHHTLHSPRSALVELAELGRSGKELRIHYLLRSVEAGNVEVGQWPWQIRQSAVYHTFDVETGRTFWLTAKGNAEFRDRIQNMSEKVKLPSPASPILGDEPASLFRISLSTHLVYLQWCDENWRQCINDLESFTQDIKDNARTAPIDDHQESNKNPDKLAHYPRSLGITPRNSGYSKSKHGTQPSSNRASHTATGLVSGPRGGSELRKQSTWEVIKGAKESLASLAGRRIFSGWRSKKGQDLEMAGLRRTAHPGPAASSSTSVGPLVHPCYVLDAFRFRDIQTLHTFSDRIRRYILTIDLDISVLDQIHAFYSDLLTSEIDSFRKIKTACMQDLIGFLAEVRSISRSLAVRKKQLECLAAILAQGITLYDGILQQRQIDIAQRFQETAQRSAVQMKVIASKAKLETASMHVITIVTLIFLPATFVATFFQSGAIELGEVGESYLINPQGMSLFGAVAGVVTFLTVGTWLVVYATMKSRLKKELEMVLPK</sequence>